<dbReference type="Gene3D" id="3.10.180.10">
    <property type="entry name" value="2,3-Dihydroxybiphenyl 1,2-Dioxygenase, domain 1"/>
    <property type="match status" value="1"/>
</dbReference>
<feature type="compositionally biased region" description="Basic and acidic residues" evidence="1">
    <location>
        <begin position="357"/>
        <end position="370"/>
    </location>
</feature>
<feature type="compositionally biased region" description="Polar residues" evidence="1">
    <location>
        <begin position="312"/>
        <end position="323"/>
    </location>
</feature>
<name>A0A2J6PZ66_9HELO</name>
<dbReference type="STRING" id="1745343.A0A2J6PZ66"/>
<dbReference type="PANTHER" id="PTHR35006:SF3">
    <property type="entry name" value="GLYOXALASE FAMILY PROTEIN (AFU_ORTHOLOGUE AFUA_3G06020)"/>
    <property type="match status" value="1"/>
</dbReference>
<feature type="compositionally biased region" description="Basic and acidic residues" evidence="1">
    <location>
        <begin position="420"/>
        <end position="436"/>
    </location>
</feature>
<gene>
    <name evidence="2" type="ORF">NA56DRAFT_660764</name>
</gene>
<feature type="compositionally biased region" description="Basic and acidic residues" evidence="1">
    <location>
        <begin position="249"/>
        <end position="265"/>
    </location>
</feature>
<dbReference type="Proteomes" id="UP000235672">
    <property type="component" value="Unassembled WGS sequence"/>
</dbReference>
<evidence type="ECO:0000256" key="1">
    <source>
        <dbReference type="SAM" id="MobiDB-lite"/>
    </source>
</evidence>
<accession>A0A2J6PZ66</accession>
<dbReference type="EMBL" id="KZ613490">
    <property type="protein sequence ID" value="PMD19298.1"/>
    <property type="molecule type" value="Genomic_DNA"/>
</dbReference>
<evidence type="ECO:0000313" key="3">
    <source>
        <dbReference type="Proteomes" id="UP000235672"/>
    </source>
</evidence>
<proteinExistence type="predicted"/>
<organism evidence="2 3">
    <name type="scientific">Hyaloscypha hepaticicola</name>
    <dbReference type="NCBI Taxonomy" id="2082293"/>
    <lineage>
        <taxon>Eukaryota</taxon>
        <taxon>Fungi</taxon>
        <taxon>Dikarya</taxon>
        <taxon>Ascomycota</taxon>
        <taxon>Pezizomycotina</taxon>
        <taxon>Leotiomycetes</taxon>
        <taxon>Helotiales</taxon>
        <taxon>Hyaloscyphaceae</taxon>
        <taxon>Hyaloscypha</taxon>
    </lineage>
</organism>
<feature type="compositionally biased region" description="Low complexity" evidence="1">
    <location>
        <begin position="400"/>
        <end position="419"/>
    </location>
</feature>
<protein>
    <recommendedName>
        <fullName evidence="4">VOC domain-containing protein</fullName>
    </recommendedName>
</protein>
<dbReference type="InterPro" id="IPR029068">
    <property type="entry name" value="Glyas_Bleomycin-R_OHBP_Dase"/>
</dbReference>
<keyword evidence="3" id="KW-1185">Reference proteome</keyword>
<feature type="compositionally biased region" description="Basic and acidic residues" evidence="1">
    <location>
        <begin position="381"/>
        <end position="391"/>
    </location>
</feature>
<feature type="region of interest" description="Disordered" evidence="1">
    <location>
        <begin position="294"/>
        <end position="482"/>
    </location>
</feature>
<feature type="region of interest" description="Disordered" evidence="1">
    <location>
        <begin position="249"/>
        <end position="269"/>
    </location>
</feature>
<reference evidence="2 3" key="1">
    <citation type="submission" date="2016-05" db="EMBL/GenBank/DDBJ databases">
        <title>A degradative enzymes factory behind the ericoid mycorrhizal symbiosis.</title>
        <authorList>
            <consortium name="DOE Joint Genome Institute"/>
            <person name="Martino E."/>
            <person name="Morin E."/>
            <person name="Grelet G."/>
            <person name="Kuo A."/>
            <person name="Kohler A."/>
            <person name="Daghino S."/>
            <person name="Barry K."/>
            <person name="Choi C."/>
            <person name="Cichocki N."/>
            <person name="Clum A."/>
            <person name="Copeland A."/>
            <person name="Hainaut M."/>
            <person name="Haridas S."/>
            <person name="Labutti K."/>
            <person name="Lindquist E."/>
            <person name="Lipzen A."/>
            <person name="Khouja H.-R."/>
            <person name="Murat C."/>
            <person name="Ohm R."/>
            <person name="Olson A."/>
            <person name="Spatafora J."/>
            <person name="Veneault-Fourrey C."/>
            <person name="Henrissat B."/>
            <person name="Grigoriev I."/>
            <person name="Martin F."/>
            <person name="Perotto S."/>
        </authorList>
    </citation>
    <scope>NUCLEOTIDE SEQUENCE [LARGE SCALE GENOMIC DNA]</scope>
    <source>
        <strain evidence="2 3">UAMH 7357</strain>
    </source>
</reference>
<sequence length="533" mass="57871">MSPDLFNAHTRPPLLFVTHLPSASSFYASIIQPLGLQFLSSPPVQTIPPTPAVLNYGYITQGPAGLKHVVVFSVTQGRPGAIRPAKIGLSACSEAAVKEFWKKSALLNKGVRTPGKLDYLVENEEEGGAEIVVSRTRDFDGNMLEAVYRRGDRGYGGGGGGGGGGGIGYGPRREAIEMSPAQKEARRVLEWQEQVARSIGDSGSTGGAASVISSSDIVDDGYRPVARRADSYPVQGSERQVPLRLVRRETTTTEHYRRPDERESGARGMSGKAVIGTLLGAAAGAAFAYAMVRSESPERERRPPAAMRRASYGNQTHYTQVAQSPREMAPPRSYVSARGEGGPRYDVQYLDAAPRVHQIDNKSHVSERPNRSVRGASSARSRSEVGSRYDRPLTIQPAMSQSRARSPSRSHASQRSSYKTTKERSPSRSRRTESHVSARSHHSHSTAKQSPPPATSTIKIRSVPSEGSRRTMHSGYERDVERARQVPLPVSIVSGTGYAASVAPSDSVSSIGIKRERERLRDRMSVRDSRGGW</sequence>
<evidence type="ECO:0008006" key="4">
    <source>
        <dbReference type="Google" id="ProtNLM"/>
    </source>
</evidence>
<dbReference type="PANTHER" id="PTHR35006">
    <property type="entry name" value="GLYOXALASE FAMILY PROTEIN (AFU_ORTHOLOGUE AFUA_5G14830)"/>
    <property type="match status" value="1"/>
</dbReference>
<dbReference type="AlphaFoldDB" id="A0A2J6PZ66"/>
<evidence type="ECO:0000313" key="2">
    <source>
        <dbReference type="EMBL" id="PMD19298.1"/>
    </source>
</evidence>
<dbReference type="OrthoDB" id="10249419at2759"/>